<dbReference type="EMBL" id="JAWRVE010000003">
    <property type="protein sequence ID" value="KAL1882976.1"/>
    <property type="molecule type" value="Genomic_DNA"/>
</dbReference>
<feature type="transmembrane region" description="Helical" evidence="1">
    <location>
        <begin position="62"/>
        <end position="82"/>
    </location>
</feature>
<proteinExistence type="predicted"/>
<feature type="transmembrane region" description="Helical" evidence="1">
    <location>
        <begin position="139"/>
        <end position="162"/>
    </location>
</feature>
<keyword evidence="3" id="KW-1185">Reference proteome</keyword>
<feature type="transmembrane region" description="Helical" evidence="1">
    <location>
        <begin position="94"/>
        <end position="119"/>
    </location>
</feature>
<feature type="transmembrane region" description="Helical" evidence="1">
    <location>
        <begin position="12"/>
        <end position="34"/>
    </location>
</feature>
<keyword evidence="1" id="KW-1133">Transmembrane helix</keyword>
<comment type="caution">
    <text evidence="2">The sequence shown here is derived from an EMBL/GenBank/DDBJ whole genome shotgun (WGS) entry which is preliminary data.</text>
</comment>
<organism evidence="2 3">
    <name type="scientific">Diaporthe australafricana</name>
    <dbReference type="NCBI Taxonomy" id="127596"/>
    <lineage>
        <taxon>Eukaryota</taxon>
        <taxon>Fungi</taxon>
        <taxon>Dikarya</taxon>
        <taxon>Ascomycota</taxon>
        <taxon>Pezizomycotina</taxon>
        <taxon>Sordariomycetes</taxon>
        <taxon>Sordariomycetidae</taxon>
        <taxon>Diaporthales</taxon>
        <taxon>Diaporthaceae</taxon>
        <taxon>Diaporthe</taxon>
    </lineage>
</organism>
<evidence type="ECO:0008006" key="4">
    <source>
        <dbReference type="Google" id="ProtNLM"/>
    </source>
</evidence>
<dbReference type="Proteomes" id="UP001583177">
    <property type="component" value="Unassembled WGS sequence"/>
</dbReference>
<evidence type="ECO:0000256" key="1">
    <source>
        <dbReference type="SAM" id="Phobius"/>
    </source>
</evidence>
<sequence>MASRVFFDPLVTLRVAPLVTATCTLVFGNVQHFFLSTLNLPENKEPSRALPPSYWAGFFRRGVKTAVALLLATIGSCVANIYTQPASLKANESYSLYVAGAVLGVAHFVFAPIILPSGLSLTTNETQSGVDLFDVLDKWLWAQTIQMWTVDLGAWLSLVFAVGRSLQA</sequence>
<accession>A0ABR3Y3W7</accession>
<keyword evidence="1" id="KW-0472">Membrane</keyword>
<keyword evidence="1" id="KW-0812">Transmembrane</keyword>
<name>A0ABR3Y3W7_9PEZI</name>
<protein>
    <recommendedName>
        <fullName evidence="4">Integral membrane protein</fullName>
    </recommendedName>
</protein>
<evidence type="ECO:0000313" key="3">
    <source>
        <dbReference type="Proteomes" id="UP001583177"/>
    </source>
</evidence>
<gene>
    <name evidence="2" type="ORF">Daus18300_000614</name>
</gene>
<reference evidence="2 3" key="1">
    <citation type="journal article" date="2024" name="IMA Fungus">
        <title>IMA Genome - F19 : A genome assembly and annotation guide to empower mycologists, including annotated draft genome sequences of Ceratocystis pirilliformis, Diaporthe australafricana, Fusarium ophioides, Paecilomyces lecythidis, and Sporothrix stenoceras.</title>
        <authorList>
            <person name="Aylward J."/>
            <person name="Wilson A.M."/>
            <person name="Visagie C.M."/>
            <person name="Spraker J."/>
            <person name="Barnes I."/>
            <person name="Buitendag C."/>
            <person name="Ceriani C."/>
            <person name="Del Mar Angel L."/>
            <person name="du Plessis D."/>
            <person name="Fuchs T."/>
            <person name="Gasser K."/>
            <person name="Kramer D."/>
            <person name="Li W."/>
            <person name="Munsamy K."/>
            <person name="Piso A."/>
            <person name="Price J.L."/>
            <person name="Sonnekus B."/>
            <person name="Thomas C."/>
            <person name="van der Nest A."/>
            <person name="van Dijk A."/>
            <person name="van Heerden A."/>
            <person name="van Vuuren N."/>
            <person name="Yilmaz N."/>
            <person name="Duong T.A."/>
            <person name="van der Merwe N.A."/>
            <person name="Wingfield M.J."/>
            <person name="Wingfield B.D."/>
        </authorList>
    </citation>
    <scope>NUCLEOTIDE SEQUENCE [LARGE SCALE GENOMIC DNA]</scope>
    <source>
        <strain evidence="2 3">CMW 18300</strain>
    </source>
</reference>
<evidence type="ECO:0000313" key="2">
    <source>
        <dbReference type="EMBL" id="KAL1882976.1"/>
    </source>
</evidence>